<dbReference type="SUPFAM" id="SSF52047">
    <property type="entry name" value="RNI-like"/>
    <property type="match status" value="1"/>
</dbReference>
<name>A0A151ZB41_TIELA</name>
<dbReference type="AlphaFoldDB" id="A0A151ZB41"/>
<evidence type="ECO:0000313" key="2">
    <source>
        <dbReference type="Proteomes" id="UP000076078"/>
    </source>
</evidence>
<dbReference type="Proteomes" id="UP000076078">
    <property type="component" value="Unassembled WGS sequence"/>
</dbReference>
<accession>A0A151ZB41</accession>
<comment type="caution">
    <text evidence="1">The sequence shown here is derived from an EMBL/GenBank/DDBJ whole genome shotgun (WGS) entry which is preliminary data.</text>
</comment>
<sequence length="520" mass="60350">MIFLPNYLIINILNILFSTIRSSINNFSLIETISLVSREWKNSILPRLHIDFGRKIPMDSLFFRAIDGLLNRGLTKLSLFLLFINSQTDKSISLLNHPKISNINFGILRFNNMTLELMESLTDNFKYVKELGIVCKPTVSDKDQQKIVDMIKGFKSLHNIEILHLSHCQLNCVDCFRNLKHISLSNFKITMGKIIDLIYSVKPQSITLQSTPYQNNETNYDILITEVMKCHFITSFQIFNYFLEFTETSFIEILQHPTITKLSLIANLPHELPTFEIRNTVLKSIYYDAPNNYNLSDNWQCISNLKTINVSLLTKKTVDNLVAYHNKKLKKLVITRYDFSVLCELIATNLSLKKLSTLFCVPDKSIPEMLVRSLKLNNNLTSLKLGDDNPEAFKEILRLDHPTLIDFTMDYSHEITLEEFEHDIIYNKSLRSLSLFFKFTDIDSGFQSIISILSNNKTLLHISFPQPLEHKQLSPNQLDSLDNALSQSPQWRSIHMYGFSQTSFLKPIKFPLFYKRLIDY</sequence>
<evidence type="ECO:0000313" key="1">
    <source>
        <dbReference type="EMBL" id="KYQ91173.1"/>
    </source>
</evidence>
<protein>
    <recommendedName>
        <fullName evidence="3">F-box domain-containing protein</fullName>
    </recommendedName>
</protein>
<reference evidence="1 2" key="1">
    <citation type="submission" date="2015-12" db="EMBL/GenBank/DDBJ databases">
        <title>Dictyostelia acquired genes for synthesis and detection of signals that induce cell-type specialization by lateral gene transfer from prokaryotes.</title>
        <authorList>
            <person name="Gloeckner G."/>
            <person name="Schaap P."/>
        </authorList>
    </citation>
    <scope>NUCLEOTIDE SEQUENCE [LARGE SCALE GENOMIC DNA]</scope>
    <source>
        <strain evidence="1 2">TK</strain>
    </source>
</reference>
<keyword evidence="2" id="KW-1185">Reference proteome</keyword>
<gene>
    <name evidence="1" type="ORF">DLAC_08084</name>
</gene>
<dbReference type="InterPro" id="IPR032675">
    <property type="entry name" value="LRR_dom_sf"/>
</dbReference>
<evidence type="ECO:0008006" key="3">
    <source>
        <dbReference type="Google" id="ProtNLM"/>
    </source>
</evidence>
<dbReference type="EMBL" id="LODT01000035">
    <property type="protein sequence ID" value="KYQ91173.1"/>
    <property type="molecule type" value="Genomic_DNA"/>
</dbReference>
<organism evidence="1 2">
    <name type="scientific">Tieghemostelium lacteum</name>
    <name type="common">Slime mold</name>
    <name type="synonym">Dictyostelium lacteum</name>
    <dbReference type="NCBI Taxonomy" id="361077"/>
    <lineage>
        <taxon>Eukaryota</taxon>
        <taxon>Amoebozoa</taxon>
        <taxon>Evosea</taxon>
        <taxon>Eumycetozoa</taxon>
        <taxon>Dictyostelia</taxon>
        <taxon>Dictyosteliales</taxon>
        <taxon>Raperosteliaceae</taxon>
        <taxon>Tieghemostelium</taxon>
    </lineage>
</organism>
<proteinExistence type="predicted"/>
<dbReference type="Gene3D" id="3.80.10.10">
    <property type="entry name" value="Ribonuclease Inhibitor"/>
    <property type="match status" value="1"/>
</dbReference>
<dbReference type="InParanoid" id="A0A151ZB41"/>